<comment type="caution">
    <text evidence="8">The sequence shown here is derived from an EMBL/GenBank/DDBJ whole genome shotgun (WGS) entry which is preliminary data.</text>
</comment>
<evidence type="ECO:0000256" key="1">
    <source>
        <dbReference type="ARBA" id="ARBA00011073"/>
    </source>
</evidence>
<dbReference type="PANTHER" id="PTHR43806:SF11">
    <property type="entry name" value="CEREVISIN-RELATED"/>
    <property type="match status" value="1"/>
</dbReference>
<dbReference type="GO" id="GO:0004252">
    <property type="term" value="F:serine-type endopeptidase activity"/>
    <property type="evidence" value="ECO:0007669"/>
    <property type="project" value="UniProtKB-UniRule"/>
</dbReference>
<keyword evidence="9" id="KW-1185">Reference proteome</keyword>
<organism evidence="8 9">
    <name type="scientific">Hymenobacter wooponensis</name>
    <dbReference type="NCBI Taxonomy" id="1525360"/>
    <lineage>
        <taxon>Bacteria</taxon>
        <taxon>Pseudomonadati</taxon>
        <taxon>Bacteroidota</taxon>
        <taxon>Cytophagia</taxon>
        <taxon>Cytophagales</taxon>
        <taxon>Hymenobacteraceae</taxon>
        <taxon>Hymenobacter</taxon>
    </lineage>
</organism>
<name>A0A4Z0MSH3_9BACT</name>
<dbReference type="NCBIfam" id="TIGR04183">
    <property type="entry name" value="Por_Secre_tail"/>
    <property type="match status" value="1"/>
</dbReference>
<dbReference type="Pfam" id="PF00082">
    <property type="entry name" value="Peptidase_S8"/>
    <property type="match status" value="1"/>
</dbReference>
<feature type="domain" description="Peptidase S8/S53" evidence="6">
    <location>
        <begin position="189"/>
        <end position="444"/>
    </location>
</feature>
<sequence>MLLLRTVSFVSCGFCWMVRLLLRSLFCGLFLGLLVLPVMAQVSGQPILVAPGTTIEPGRLVFRLKPAYAAQAKANGVAVTALQTALSSVGATAVHQKFPQAQGVALKRSGGVDLSLLYQVEFDRSLAPEKACQQLLLSGAVEYAEPRYSRQPLYQPNDPLADSTSANGQYHLKNIRAYRAWDITNGDTSMVIGIVDGGTRYTHEDLASQIQLNRLDPIDGIDNDHDGYIDNYRGWDFADNDNDASQDPTSLHGILVAGCAAAAADNSKGIAGVGYKCRFMPLKIYPSTPAGSFGGYEAIVYAAEHGCKVINLSWGGEGGRSQFEQDIINYAAINHDVVIVAAAGNTNAELDFYPASYQNVLSVASLLPSDEKVTAATYSRRVDLSAPGLQILTTLGLSDTDYLAVGGSSFAAPLVSGAAALVRVKFPQYNAAQVAAQLRQTTDNIYGLPGNAAYIGKLGTGRLNVLRAVALTDRRSARVTSSVLTPARAAFKPGEALQLTVNVQNLLQPVTALTITVTSLSSYLTVRQGTFVAGALTTLQRISNSTTPYQLAVAGSVPLNTTAVLRYHLEDATTGYQEDQYETLLLNPDYVVLDANDLRLTMTSRGKLGYVNLNNSIGEGISYKSGSPLLYEGGLLVATSPTRVSNNLRTNFPKSDQNFYSQVRATLRDQAVRADQEAYGTFRDSLPSDTRGRTVGVRVRQVAYAWATAPHRDYIILEYHLTNLTADTLRPLHAGLFMDWDLAPNAARNAAGWDSTRALAYVYAPASPNQYAGVKHLTGGKPSVYSMADDRTAPVYLGNGFSSAEKFLTLSSGTRNATAGLPSGTDVAQVTGAALSRLAPGDSVVVAFAVLAAPSLAQLQAAAEAAQSRYSQVLPVRAAAAPAGLQLYPNPTTGQVQLVLPTGLGPATVQVLSALGQAVLRQSVAPGTTQLDLSHQAAGMYLVRISTAAGVISQRIVVQP</sequence>
<feature type="active site" description="Charge relay system" evidence="5">
    <location>
        <position position="196"/>
    </location>
</feature>
<evidence type="ECO:0000256" key="2">
    <source>
        <dbReference type="ARBA" id="ARBA00022670"/>
    </source>
</evidence>
<evidence type="ECO:0000259" key="7">
    <source>
        <dbReference type="Pfam" id="PF18962"/>
    </source>
</evidence>
<keyword evidence="3 5" id="KW-0378">Hydrolase</keyword>
<feature type="active site" description="Charge relay system" evidence="5">
    <location>
        <position position="409"/>
    </location>
</feature>
<keyword evidence="2 5" id="KW-0645">Protease</keyword>
<dbReference type="PROSITE" id="PS51892">
    <property type="entry name" value="SUBTILASE"/>
    <property type="match status" value="1"/>
</dbReference>
<dbReference type="AlphaFoldDB" id="A0A4Z0MSH3"/>
<gene>
    <name evidence="8" type="ORF">EU557_02215</name>
</gene>
<dbReference type="Pfam" id="PF18962">
    <property type="entry name" value="Por_Secre_tail"/>
    <property type="match status" value="1"/>
</dbReference>
<dbReference type="InterPro" id="IPR000209">
    <property type="entry name" value="Peptidase_S8/S53_dom"/>
</dbReference>
<dbReference type="PANTHER" id="PTHR43806">
    <property type="entry name" value="PEPTIDASE S8"/>
    <property type="match status" value="1"/>
</dbReference>
<dbReference type="InterPro" id="IPR050131">
    <property type="entry name" value="Peptidase_S8_subtilisin-like"/>
</dbReference>
<evidence type="ECO:0000313" key="9">
    <source>
        <dbReference type="Proteomes" id="UP000298284"/>
    </source>
</evidence>
<evidence type="ECO:0000256" key="4">
    <source>
        <dbReference type="ARBA" id="ARBA00022825"/>
    </source>
</evidence>
<evidence type="ECO:0000256" key="3">
    <source>
        <dbReference type="ARBA" id="ARBA00022801"/>
    </source>
</evidence>
<dbReference type="EMBL" id="SRKZ01000001">
    <property type="protein sequence ID" value="TGD82621.1"/>
    <property type="molecule type" value="Genomic_DNA"/>
</dbReference>
<protein>
    <submittedName>
        <fullName evidence="8">T9SS type A sorting domain-containing protein</fullName>
    </submittedName>
</protein>
<dbReference type="InterPro" id="IPR036852">
    <property type="entry name" value="Peptidase_S8/S53_dom_sf"/>
</dbReference>
<dbReference type="OrthoDB" id="9813435at2"/>
<evidence type="ECO:0000256" key="5">
    <source>
        <dbReference type="PROSITE-ProRule" id="PRU01240"/>
    </source>
</evidence>
<dbReference type="Gene3D" id="3.40.50.200">
    <property type="entry name" value="Peptidase S8/S53 domain"/>
    <property type="match status" value="1"/>
</dbReference>
<keyword evidence="4 5" id="KW-0720">Serine protease</keyword>
<dbReference type="InterPro" id="IPR015500">
    <property type="entry name" value="Peptidase_S8_subtilisin-rel"/>
</dbReference>
<evidence type="ECO:0000313" key="8">
    <source>
        <dbReference type="EMBL" id="TGD82621.1"/>
    </source>
</evidence>
<dbReference type="InterPro" id="IPR026444">
    <property type="entry name" value="Secre_tail"/>
</dbReference>
<evidence type="ECO:0000259" key="6">
    <source>
        <dbReference type="Pfam" id="PF00082"/>
    </source>
</evidence>
<accession>A0A4Z0MSH3</accession>
<feature type="domain" description="Secretion system C-terminal sorting" evidence="7">
    <location>
        <begin position="887"/>
        <end position="958"/>
    </location>
</feature>
<dbReference type="SUPFAM" id="SSF52743">
    <property type="entry name" value="Subtilisin-like"/>
    <property type="match status" value="1"/>
</dbReference>
<dbReference type="GO" id="GO:0006508">
    <property type="term" value="P:proteolysis"/>
    <property type="evidence" value="ECO:0007669"/>
    <property type="project" value="UniProtKB-KW"/>
</dbReference>
<proteinExistence type="inferred from homology"/>
<reference evidence="8 9" key="1">
    <citation type="submission" date="2019-04" db="EMBL/GenBank/DDBJ databases">
        <authorList>
            <person name="Feng G."/>
            <person name="Zhang J."/>
            <person name="Zhu H."/>
        </authorList>
    </citation>
    <scope>NUCLEOTIDE SEQUENCE [LARGE SCALE GENOMIC DNA]</scope>
    <source>
        <strain evidence="8 9">JCM 19491</strain>
    </source>
</reference>
<feature type="active site" description="Charge relay system" evidence="5">
    <location>
        <position position="252"/>
    </location>
</feature>
<comment type="similarity">
    <text evidence="1 5">Belongs to the peptidase S8 family.</text>
</comment>
<dbReference type="PRINTS" id="PR00723">
    <property type="entry name" value="SUBTILISIN"/>
</dbReference>
<dbReference type="Proteomes" id="UP000298284">
    <property type="component" value="Unassembled WGS sequence"/>
</dbReference>